<dbReference type="RefSeq" id="WP_001974897.1">
    <property type="nucleotide sequence ID" value="NZ_AHNQ02000057.1"/>
</dbReference>
<sequence>MGISTDQPGNYFYRYHFFCPAHSSIDRNINVSHPSPERADRTQSLFVKRRTIRKF</sequence>
<dbReference type="Proteomes" id="UP000006324">
    <property type="component" value="Unassembled WGS sequence"/>
</dbReference>
<evidence type="ECO:0000313" key="1">
    <source>
        <dbReference type="EMBL" id="EKO22823.1"/>
    </source>
</evidence>
<evidence type="ECO:0000313" key="2">
    <source>
        <dbReference type="Proteomes" id="UP000006324"/>
    </source>
</evidence>
<dbReference type="EMBL" id="AHNQ02000057">
    <property type="protein sequence ID" value="EKO22823.1"/>
    <property type="molecule type" value="Genomic_DNA"/>
</dbReference>
<name>A0A0F6H3Q4_LEPIR</name>
<accession>A0A0F6H3Q4</accession>
<dbReference type="AlphaFoldDB" id="A0A0F6H3Q4"/>
<organism evidence="1 2">
    <name type="scientific">Leptospira interrogans str. UI 12621</name>
    <dbReference type="NCBI Taxonomy" id="1049937"/>
    <lineage>
        <taxon>Bacteria</taxon>
        <taxon>Pseudomonadati</taxon>
        <taxon>Spirochaetota</taxon>
        <taxon>Spirochaetia</taxon>
        <taxon>Leptospirales</taxon>
        <taxon>Leptospiraceae</taxon>
        <taxon>Leptospira</taxon>
    </lineage>
</organism>
<gene>
    <name evidence="1" type="ORF">LEP1GSC104_1384</name>
</gene>
<protein>
    <submittedName>
        <fullName evidence="1">Uncharacterized protein</fullName>
    </submittedName>
</protein>
<proteinExistence type="predicted"/>
<comment type="caution">
    <text evidence="1">The sequence shown here is derived from an EMBL/GenBank/DDBJ whole genome shotgun (WGS) entry which is preliminary data.</text>
</comment>
<reference evidence="1 2" key="1">
    <citation type="submission" date="2012-09" db="EMBL/GenBank/DDBJ databases">
        <authorList>
            <person name="Harkins D.M."/>
            <person name="Durkin A.S."/>
            <person name="Brinkac L.M."/>
            <person name="Selengut J.D."/>
            <person name="Sanka R."/>
            <person name="DePew J."/>
            <person name="Purushe J."/>
            <person name="Chanthongthip A."/>
            <person name="Lattana O."/>
            <person name="Phetsouvanh R."/>
            <person name="Newton P.N."/>
            <person name="Vinetz J.M."/>
            <person name="Sutton G.G."/>
            <person name="Nelson W.C."/>
            <person name="Fouts D.E."/>
        </authorList>
    </citation>
    <scope>NUCLEOTIDE SEQUENCE [LARGE SCALE GENOMIC DNA]</scope>
    <source>
        <strain evidence="1 2">UI 12621</strain>
    </source>
</reference>